<reference evidence="11" key="1">
    <citation type="journal article" date="2020" name="Genome Biol.">
        <title>Gamete binning: chromosome-level and haplotype-resolved genome assembly enabled by high-throughput single-cell sequencing of gamete genomes.</title>
        <authorList>
            <person name="Campoy J.A."/>
            <person name="Sun H."/>
            <person name="Goel M."/>
            <person name="Jiao W.-B."/>
            <person name="Folz-Donahue K."/>
            <person name="Wang N."/>
            <person name="Rubio M."/>
            <person name="Liu C."/>
            <person name="Kukat C."/>
            <person name="Ruiz D."/>
            <person name="Huettel B."/>
            <person name="Schneeberger K."/>
        </authorList>
    </citation>
    <scope>NUCLEOTIDE SEQUENCE [LARGE SCALE GENOMIC DNA]</scope>
    <source>
        <strain evidence="11">cv. Rojo Pasion</strain>
    </source>
</reference>
<dbReference type="GO" id="GO:0005634">
    <property type="term" value="C:nucleus"/>
    <property type="evidence" value="ECO:0007669"/>
    <property type="project" value="UniProtKB-ARBA"/>
</dbReference>
<dbReference type="OrthoDB" id="118550at2759"/>
<organism evidence="10 11">
    <name type="scientific">Prunus armeniaca</name>
    <name type="common">Apricot</name>
    <name type="synonym">Armeniaca vulgaris</name>
    <dbReference type="NCBI Taxonomy" id="36596"/>
    <lineage>
        <taxon>Eukaryota</taxon>
        <taxon>Viridiplantae</taxon>
        <taxon>Streptophyta</taxon>
        <taxon>Embryophyta</taxon>
        <taxon>Tracheophyta</taxon>
        <taxon>Spermatophyta</taxon>
        <taxon>Magnoliopsida</taxon>
        <taxon>eudicotyledons</taxon>
        <taxon>Gunneridae</taxon>
        <taxon>Pentapetalae</taxon>
        <taxon>rosids</taxon>
        <taxon>fabids</taxon>
        <taxon>Rosales</taxon>
        <taxon>Rosaceae</taxon>
        <taxon>Amygdaloideae</taxon>
        <taxon>Amygdaleae</taxon>
        <taxon>Prunus</taxon>
    </lineage>
</organism>
<dbReference type="InterPro" id="IPR017884">
    <property type="entry name" value="SANT_dom"/>
</dbReference>
<evidence type="ECO:0008006" key="12">
    <source>
        <dbReference type="Google" id="ProtNLM"/>
    </source>
</evidence>
<dbReference type="Pfam" id="PF00249">
    <property type="entry name" value="Myb_DNA-binding"/>
    <property type="match status" value="1"/>
</dbReference>
<dbReference type="PROSITE" id="PS51293">
    <property type="entry name" value="SANT"/>
    <property type="match status" value="1"/>
</dbReference>
<evidence type="ECO:0000313" key="11">
    <source>
        <dbReference type="Proteomes" id="UP000507245"/>
    </source>
</evidence>
<keyword evidence="5" id="KW-0175">Coiled coil</keyword>
<dbReference type="InterPro" id="IPR009057">
    <property type="entry name" value="Homeodomain-like_sf"/>
</dbReference>
<feature type="domain" description="SANT" evidence="9">
    <location>
        <begin position="190"/>
        <end position="240"/>
    </location>
</feature>
<dbReference type="GO" id="GO:0003677">
    <property type="term" value="F:DNA binding"/>
    <property type="evidence" value="ECO:0007669"/>
    <property type="project" value="UniProtKB-KW"/>
</dbReference>
<keyword evidence="4" id="KW-0539">Nucleus</keyword>
<dbReference type="Gene3D" id="1.10.10.10">
    <property type="entry name" value="Winged helix-like DNA-binding domain superfamily/Winged helix DNA-binding domain"/>
    <property type="match status" value="1"/>
</dbReference>
<evidence type="ECO:0000256" key="2">
    <source>
        <dbReference type="ARBA" id="ARBA00023125"/>
    </source>
</evidence>
<evidence type="ECO:0000256" key="5">
    <source>
        <dbReference type="SAM" id="Coils"/>
    </source>
</evidence>
<feature type="compositionally biased region" description="Polar residues" evidence="6">
    <location>
        <begin position="1"/>
        <end position="13"/>
    </location>
</feature>
<dbReference type="InterPro" id="IPR036388">
    <property type="entry name" value="WH-like_DNA-bd_sf"/>
</dbReference>
<sequence>MTTKSAVQDFSSDTSRRPNPSPISYKPETPATLHPPQPPANSDVHIALHVLSQQHHQALQGPARKLTFTNARKTLVGDVGSIRRVFDFLEVWGLINYSSVLNEPLRWEDKDSKAASPVAESPTGCPEDSSTPNKESPKKRVCHGCKSLCSIACFVSEKYDMTLCARCYVRGNYQIGVTSSDFRRVEINEEMRSDWAYKDTLNLLEALMHYGDDWRKVAQHVGQSEKECITHFIKIPFGEEFIADFDSGDFNYKNSSPLKDSVDSKFGMESNGTPSPSKRMRLTPLADASNPIMAQAAFLSALDGVEVAKAAAWAAVTTLCEADYETSRLSLGSQAWNARQHEVNAESNGDTNLDELGGAFVDANSQLEKEGMDVERAISGITEVQMKEIQEKIVRFEELDLQMEKERQKLEQMKNMLFVDKLTLSFHKTCAQKTEGMEKNIQTD</sequence>
<accession>A0A6J5X9S6</accession>
<dbReference type="PANTHER" id="PTHR12802:SF44">
    <property type="entry name" value="SWI_SNF COMPLEX SUBUNIT SWI3B"/>
    <property type="match status" value="1"/>
</dbReference>
<dbReference type="PANTHER" id="PTHR12802">
    <property type="entry name" value="SWI/SNF COMPLEX-RELATED"/>
    <property type="match status" value="1"/>
</dbReference>
<dbReference type="EMBL" id="CAEKKB010000005">
    <property type="protein sequence ID" value="CAB4309283.1"/>
    <property type="molecule type" value="Genomic_DNA"/>
</dbReference>
<keyword evidence="3" id="KW-0804">Transcription</keyword>
<dbReference type="Proteomes" id="UP000507245">
    <property type="component" value="Unassembled WGS sequence"/>
</dbReference>
<evidence type="ECO:0000313" key="10">
    <source>
        <dbReference type="EMBL" id="CAB4309283.1"/>
    </source>
</evidence>
<dbReference type="SMART" id="SM00717">
    <property type="entry name" value="SANT"/>
    <property type="match status" value="1"/>
</dbReference>
<dbReference type="Gene3D" id="1.10.10.60">
    <property type="entry name" value="Homeodomain-like"/>
    <property type="match status" value="1"/>
</dbReference>
<keyword evidence="11" id="KW-1185">Reference proteome</keyword>
<feature type="coiled-coil region" evidence="5">
    <location>
        <begin position="386"/>
        <end position="416"/>
    </location>
</feature>
<dbReference type="CDD" id="cd00167">
    <property type="entry name" value="SANT"/>
    <property type="match status" value="1"/>
</dbReference>
<keyword evidence="1" id="KW-0805">Transcription regulation</keyword>
<dbReference type="InterPro" id="IPR007526">
    <property type="entry name" value="SWIRM"/>
</dbReference>
<proteinExistence type="predicted"/>
<feature type="region of interest" description="Disordered" evidence="6">
    <location>
        <begin position="112"/>
        <end position="139"/>
    </location>
</feature>
<dbReference type="Pfam" id="PF16495">
    <property type="entry name" value="SWIRM-assoc_1"/>
    <property type="match status" value="1"/>
</dbReference>
<dbReference type="PROSITE" id="PS50090">
    <property type="entry name" value="MYB_LIKE"/>
    <property type="match status" value="1"/>
</dbReference>
<dbReference type="SUPFAM" id="SSF46689">
    <property type="entry name" value="Homeodomain-like"/>
    <property type="match status" value="2"/>
</dbReference>
<name>A0A6J5X9S6_PRUAR</name>
<feature type="region of interest" description="Disordered" evidence="6">
    <location>
        <begin position="1"/>
        <end position="42"/>
    </location>
</feature>
<gene>
    <name evidence="10" type="ORF">ORAREDHAP_LOCUS30341</name>
</gene>
<feature type="domain" description="Myb-like" evidence="7">
    <location>
        <begin position="192"/>
        <end position="236"/>
    </location>
</feature>
<evidence type="ECO:0000256" key="4">
    <source>
        <dbReference type="ARBA" id="ARBA00023242"/>
    </source>
</evidence>
<dbReference type="AlphaFoldDB" id="A0A6J5X9S6"/>
<feature type="domain" description="SWIRM" evidence="8">
    <location>
        <begin position="62"/>
        <end position="106"/>
    </location>
</feature>
<dbReference type="Pfam" id="PF04433">
    <property type="entry name" value="SWIRM"/>
    <property type="match status" value="1"/>
</dbReference>
<evidence type="ECO:0000256" key="1">
    <source>
        <dbReference type="ARBA" id="ARBA00023015"/>
    </source>
</evidence>
<evidence type="ECO:0000256" key="6">
    <source>
        <dbReference type="SAM" id="MobiDB-lite"/>
    </source>
</evidence>
<evidence type="ECO:0000259" key="7">
    <source>
        <dbReference type="PROSITE" id="PS50090"/>
    </source>
</evidence>
<protein>
    <recommendedName>
        <fullName evidence="12">SANT domain-containing protein</fullName>
    </recommendedName>
</protein>
<dbReference type="InterPro" id="IPR032451">
    <property type="entry name" value="SMARCC_C"/>
</dbReference>
<dbReference type="InterPro" id="IPR001005">
    <property type="entry name" value="SANT/Myb"/>
</dbReference>
<dbReference type="PROSITE" id="PS50934">
    <property type="entry name" value="SWIRM"/>
    <property type="match status" value="1"/>
</dbReference>
<keyword evidence="2" id="KW-0238">DNA-binding</keyword>
<evidence type="ECO:0000259" key="9">
    <source>
        <dbReference type="PROSITE" id="PS51293"/>
    </source>
</evidence>
<evidence type="ECO:0000259" key="8">
    <source>
        <dbReference type="PROSITE" id="PS50934"/>
    </source>
</evidence>
<evidence type="ECO:0000256" key="3">
    <source>
        <dbReference type="ARBA" id="ARBA00023163"/>
    </source>
</evidence>